<evidence type="ECO:0000313" key="2">
    <source>
        <dbReference type="EMBL" id="MBC3214221.1"/>
    </source>
</evidence>
<dbReference type="Pfam" id="PF21882">
    <property type="entry name" value="Gp53-like_C"/>
    <property type="match status" value="1"/>
</dbReference>
<dbReference type="Pfam" id="PF02368">
    <property type="entry name" value="Big_2"/>
    <property type="match status" value="2"/>
</dbReference>
<evidence type="ECO:0000259" key="1">
    <source>
        <dbReference type="SMART" id="SM00635"/>
    </source>
</evidence>
<dbReference type="SUPFAM" id="SSF88874">
    <property type="entry name" value="Receptor-binding domain of short tail fibre protein gp12"/>
    <property type="match status" value="1"/>
</dbReference>
<dbReference type="SMART" id="SM00635">
    <property type="entry name" value="BID_2"/>
    <property type="match status" value="2"/>
</dbReference>
<dbReference type="PANTHER" id="PTHR35191">
    <property type="entry name" value="PROPHAGE SIDE TAIL FIBER PROTEIN HOMOLOG STFQ-RELATED"/>
    <property type="match status" value="1"/>
</dbReference>
<name>A0AAW3WTV6_SERFO</name>
<protein>
    <submittedName>
        <fullName evidence="2">Ig-like domain-containing protein</fullName>
    </submittedName>
</protein>
<dbReference type="Proteomes" id="UP000659084">
    <property type="component" value="Unassembled WGS sequence"/>
</dbReference>
<dbReference type="InterPro" id="IPR003343">
    <property type="entry name" value="Big_2"/>
</dbReference>
<reference evidence="2" key="1">
    <citation type="submission" date="2020-08" db="EMBL/GenBank/DDBJ databases">
        <title>Food and environmental bacterial isolates.</title>
        <authorList>
            <person name="Richter L."/>
            <person name="Du Plessis E.M."/>
            <person name="Duvenage S."/>
            <person name="Allam M."/>
            <person name="Korsten L."/>
        </authorList>
    </citation>
    <scope>NUCLEOTIDE SEQUENCE</scope>
    <source>
        <strain evidence="2">UPMP2127</strain>
    </source>
</reference>
<feature type="domain" description="BIG2" evidence="1">
    <location>
        <begin position="443"/>
        <end position="518"/>
    </location>
</feature>
<dbReference type="RefSeq" id="WP_179252678.1">
    <property type="nucleotide sequence ID" value="NZ_JACBIV010000009.1"/>
</dbReference>
<evidence type="ECO:0000313" key="3">
    <source>
        <dbReference type="Proteomes" id="UP000659084"/>
    </source>
</evidence>
<gene>
    <name evidence="2" type="ORF">H8J20_18940</name>
</gene>
<dbReference type="EMBL" id="JACNYO010000022">
    <property type="protein sequence ID" value="MBC3214221.1"/>
    <property type="molecule type" value="Genomic_DNA"/>
</dbReference>
<dbReference type="CDD" id="cd19958">
    <property type="entry name" value="pyocin_knob"/>
    <property type="match status" value="1"/>
</dbReference>
<dbReference type="InterPro" id="IPR054075">
    <property type="entry name" value="Gp53-like_C"/>
</dbReference>
<dbReference type="SUPFAM" id="SSF49373">
    <property type="entry name" value="Invasin/intimin cell-adhesion fragments"/>
    <property type="match status" value="1"/>
</dbReference>
<dbReference type="InterPro" id="IPR051934">
    <property type="entry name" value="Phage_Tail_Fiber_Structural"/>
</dbReference>
<dbReference type="Gene3D" id="2.60.40.3940">
    <property type="match status" value="1"/>
</dbReference>
<organism evidence="2 3">
    <name type="scientific">Serratia fonticola</name>
    <dbReference type="NCBI Taxonomy" id="47917"/>
    <lineage>
        <taxon>Bacteria</taxon>
        <taxon>Pseudomonadati</taxon>
        <taxon>Pseudomonadota</taxon>
        <taxon>Gammaproteobacteria</taxon>
        <taxon>Enterobacterales</taxon>
        <taxon>Yersiniaceae</taxon>
        <taxon>Serratia</taxon>
    </lineage>
</organism>
<dbReference type="InterPro" id="IPR011083">
    <property type="entry name" value="Phage_tail_collar_dom"/>
</dbReference>
<dbReference type="InterPro" id="IPR037053">
    <property type="entry name" value="Phage_tail_collar_dom_sf"/>
</dbReference>
<sequence length="786" mass="82417">MAVFFIWIKTMNQKFFRIPFASAGDKQLIPDEKNAEGFVSFVEGWGEDYQKDLLTDAHAKAVEREAMNSILNAITLALRQYQTVGFPEFITAADNGGTAYPYAAGAVVQHEGKLYVSLIANNTSAPGADNNWQAFIYKRAAQADADDGTDNTLIITPPVMKQSITNAMSNIVNDLSPYLLPVGVVVAWGSTVPPDGWIEANGQAFDRAKNPKLLAVYPSGNVPDLRGRFVRGWAHGSTADPEPGRGVLSEQAAADLNHYHLIGRANADSGERGDDFTMPVRGQDWHGQSFPAREFWCPDQWAHFSQIPNGQSGQSLASGNPVKVVDNSAGMLDPYPANTAMMYIVKTDGADNIKPDPTPTNIVVTPSALTVGVGATQQFTAQVFPADLAAKFPVSWTSTNSDIGTINAAGLFSASKTKAGTTDIIASVSTGLSVRVTVRVDVLLTSIALAAIPNQIAGNTYNLQVTKTPANATEVINYASTDNAVASASAAGVLAAGGGGTATISVTGAVSGKTASRPVTVTAAPVVSEYLGIKNNLSEIAKAGAAAQNTSRDNLGLGALSTKDGLTAGEVGAVPLAGAAMPAGTNLNNVTTPGQYFQNVTSNATLALNYPEAVAGSLEVLKTGVDTVGCRQVYRPYNSGAEYQRYGFGSPFAWGAWGKTVTGLSSALDSNREDIAATPAAILALASMIGGLGDNSQIDENGFWRHAATGFMIQWGFIDASGTGSSVVTLPRPYTTKHFVTIPSVMRGSASDNSMWNPVVSELGLSSVRISYGSGESKLYWVSIGK</sequence>
<dbReference type="Gene3D" id="2.60.40.1080">
    <property type="match status" value="2"/>
</dbReference>
<feature type="domain" description="BIG2" evidence="1">
    <location>
        <begin position="358"/>
        <end position="438"/>
    </location>
</feature>
<dbReference type="AlphaFoldDB" id="A0AAW3WTV6"/>
<dbReference type="InterPro" id="IPR008964">
    <property type="entry name" value="Invasin/intimin_cell_adhesion"/>
</dbReference>
<proteinExistence type="predicted"/>
<dbReference type="PANTHER" id="PTHR35191:SF1">
    <property type="entry name" value="PROPHAGE SIDE TAIL FIBER PROTEIN HOMOLOG STFQ-RELATED"/>
    <property type="match status" value="1"/>
</dbReference>
<dbReference type="Gene3D" id="3.90.1340.10">
    <property type="entry name" value="Phage tail collar domain"/>
    <property type="match status" value="1"/>
</dbReference>
<accession>A0AAW3WTV6</accession>
<comment type="caution">
    <text evidence="2">The sequence shown here is derived from an EMBL/GenBank/DDBJ whole genome shotgun (WGS) entry which is preliminary data.</text>
</comment>
<dbReference type="Pfam" id="PF07484">
    <property type="entry name" value="Collar"/>
    <property type="match status" value="1"/>
</dbReference>